<protein>
    <submittedName>
        <fullName evidence="2">Uncharacterized protein</fullName>
    </submittedName>
</protein>
<sequence>LKKTSQTSHRSSVDLPVNDASLRSNVLGYDWNLATNFDQENSSRNQEPYNWDYQWPSSSVGSTSKIHLIDNCINNTKIFPADNSSINSSYSIASVLVSNKPQNSNISLNISHQQKSSPNLSQKNNPPPTINSSHVQLSRTIVNEIGTKQSENITKGTGNRNSASKKSVVTTIPSNPSKSVNIGQELGSRNMK</sequence>
<dbReference type="AlphaFoldDB" id="A0A815D9W6"/>
<accession>A0A815D9W6</accession>
<dbReference type="Proteomes" id="UP000663860">
    <property type="component" value="Unassembled WGS sequence"/>
</dbReference>
<reference evidence="2" key="1">
    <citation type="submission" date="2021-02" db="EMBL/GenBank/DDBJ databases">
        <authorList>
            <person name="Nowell W R."/>
        </authorList>
    </citation>
    <scope>NUCLEOTIDE SEQUENCE</scope>
</reference>
<organism evidence="2 3">
    <name type="scientific">Adineta steineri</name>
    <dbReference type="NCBI Taxonomy" id="433720"/>
    <lineage>
        <taxon>Eukaryota</taxon>
        <taxon>Metazoa</taxon>
        <taxon>Spiralia</taxon>
        <taxon>Gnathifera</taxon>
        <taxon>Rotifera</taxon>
        <taxon>Eurotatoria</taxon>
        <taxon>Bdelloidea</taxon>
        <taxon>Adinetida</taxon>
        <taxon>Adinetidae</taxon>
        <taxon>Adineta</taxon>
    </lineage>
</organism>
<evidence type="ECO:0000313" key="3">
    <source>
        <dbReference type="Proteomes" id="UP000663860"/>
    </source>
</evidence>
<feature type="compositionally biased region" description="Polar residues" evidence="1">
    <location>
        <begin position="111"/>
        <end position="182"/>
    </location>
</feature>
<evidence type="ECO:0000313" key="2">
    <source>
        <dbReference type="EMBL" id="CAF1295128.1"/>
    </source>
</evidence>
<comment type="caution">
    <text evidence="2">The sequence shown here is derived from an EMBL/GenBank/DDBJ whole genome shotgun (WGS) entry which is preliminary data.</text>
</comment>
<proteinExistence type="predicted"/>
<dbReference type="EMBL" id="CAJNOE010000633">
    <property type="protein sequence ID" value="CAF1295128.1"/>
    <property type="molecule type" value="Genomic_DNA"/>
</dbReference>
<feature type="region of interest" description="Disordered" evidence="1">
    <location>
        <begin position="111"/>
        <end position="192"/>
    </location>
</feature>
<feature type="non-terminal residue" evidence="2">
    <location>
        <position position="1"/>
    </location>
</feature>
<evidence type="ECO:0000256" key="1">
    <source>
        <dbReference type="SAM" id="MobiDB-lite"/>
    </source>
</evidence>
<gene>
    <name evidence="2" type="ORF">IZO911_LOCUS33738</name>
</gene>
<name>A0A815D9W6_9BILA</name>